<evidence type="ECO:0000313" key="9">
    <source>
        <dbReference type="Proteomes" id="UP000836841"/>
    </source>
</evidence>
<dbReference type="SUPFAM" id="SSF52540">
    <property type="entry name" value="P-loop containing nucleoside triphosphate hydrolases"/>
    <property type="match status" value="1"/>
</dbReference>
<evidence type="ECO:0000256" key="2">
    <source>
        <dbReference type="ARBA" id="ARBA00022614"/>
    </source>
</evidence>
<dbReference type="Gene3D" id="1.10.10.10">
    <property type="entry name" value="Winged helix-like DNA-binding domain superfamily/Winged helix DNA-binding domain"/>
    <property type="match status" value="1"/>
</dbReference>
<dbReference type="InterPro" id="IPR055414">
    <property type="entry name" value="LRR_R13L4/SHOC2-like"/>
</dbReference>
<evidence type="ECO:0000256" key="6">
    <source>
        <dbReference type="ARBA" id="ARBA00022840"/>
    </source>
</evidence>
<dbReference type="InterPro" id="IPR008808">
    <property type="entry name" value="Powdery_mildew-R_dom"/>
</dbReference>
<dbReference type="FunFam" id="1.10.8.430:FF:000003">
    <property type="entry name" value="Probable disease resistance protein At5g66910"/>
    <property type="match status" value="1"/>
</dbReference>
<dbReference type="InterPro" id="IPR036388">
    <property type="entry name" value="WH-like_DNA-bd_sf"/>
</dbReference>
<feature type="non-terminal residue" evidence="8">
    <location>
        <position position="884"/>
    </location>
</feature>
<evidence type="ECO:0000313" key="8">
    <source>
        <dbReference type="EMBL" id="CAH2074138.1"/>
    </source>
</evidence>
<keyword evidence="2" id="KW-0433">Leucine-rich repeat</keyword>
<keyword evidence="3" id="KW-0677">Repeat</keyword>
<dbReference type="Proteomes" id="UP000836841">
    <property type="component" value="Chromosome 6"/>
</dbReference>
<comment type="similarity">
    <text evidence="1">Belongs to the disease resistance NB-LRR family.</text>
</comment>
<dbReference type="Gene3D" id="3.80.10.10">
    <property type="entry name" value="Ribonuclease Inhibitor"/>
    <property type="match status" value="1"/>
</dbReference>
<dbReference type="InterPro" id="IPR032675">
    <property type="entry name" value="LRR_dom_sf"/>
</dbReference>
<dbReference type="GO" id="GO:0043531">
    <property type="term" value="F:ADP binding"/>
    <property type="evidence" value="ECO:0007669"/>
    <property type="project" value="InterPro"/>
</dbReference>
<evidence type="ECO:0000259" key="7">
    <source>
        <dbReference type="PROSITE" id="PS51153"/>
    </source>
</evidence>
<accession>A0AAU9SW32</accession>
<keyword evidence="9" id="KW-1185">Reference proteome</keyword>
<gene>
    <name evidence="8" type="ORF">TAV2_LOCUS19362</name>
</gene>
<dbReference type="SUPFAM" id="SSF52058">
    <property type="entry name" value="L domain-like"/>
    <property type="match status" value="1"/>
</dbReference>
<evidence type="ECO:0000256" key="4">
    <source>
        <dbReference type="ARBA" id="ARBA00022741"/>
    </source>
</evidence>
<dbReference type="InterPro" id="IPR027417">
    <property type="entry name" value="P-loop_NTPase"/>
</dbReference>
<proteinExistence type="inferred from homology"/>
<dbReference type="Gene3D" id="1.10.8.430">
    <property type="entry name" value="Helical domain of apoptotic protease-activating factors"/>
    <property type="match status" value="1"/>
</dbReference>
<keyword evidence="4" id="KW-0547">Nucleotide-binding</keyword>
<feature type="domain" description="RPW8" evidence="7">
    <location>
        <begin position="51"/>
        <end position="202"/>
    </location>
</feature>
<dbReference type="GO" id="GO:0006952">
    <property type="term" value="P:defense response"/>
    <property type="evidence" value="ECO:0007669"/>
    <property type="project" value="UniProtKB-KW"/>
</dbReference>
<reference evidence="8 9" key="1">
    <citation type="submission" date="2022-03" db="EMBL/GenBank/DDBJ databases">
        <authorList>
            <person name="Nunn A."/>
            <person name="Chopra R."/>
            <person name="Nunn A."/>
            <person name="Contreras Garrido A."/>
        </authorList>
    </citation>
    <scope>NUCLEOTIDE SEQUENCE [LARGE SCALE GENOMIC DNA]</scope>
</reference>
<dbReference type="GO" id="GO:0005524">
    <property type="term" value="F:ATP binding"/>
    <property type="evidence" value="ECO:0007669"/>
    <property type="project" value="UniProtKB-KW"/>
</dbReference>
<evidence type="ECO:0000256" key="5">
    <source>
        <dbReference type="ARBA" id="ARBA00022821"/>
    </source>
</evidence>
<dbReference type="Pfam" id="PF05659">
    <property type="entry name" value="RPW8"/>
    <property type="match status" value="1"/>
</dbReference>
<dbReference type="EMBL" id="OU466862">
    <property type="protein sequence ID" value="CAH2074138.1"/>
    <property type="molecule type" value="Genomic_DNA"/>
</dbReference>
<dbReference type="FunFam" id="3.80.10.10:FF:001428">
    <property type="entry name" value="Probable disease resistance protein At5g04720"/>
    <property type="match status" value="1"/>
</dbReference>
<dbReference type="PRINTS" id="PR00364">
    <property type="entry name" value="DISEASERSIST"/>
</dbReference>
<organism evidence="8 9">
    <name type="scientific">Thlaspi arvense</name>
    <name type="common">Field penny-cress</name>
    <dbReference type="NCBI Taxonomy" id="13288"/>
    <lineage>
        <taxon>Eukaryota</taxon>
        <taxon>Viridiplantae</taxon>
        <taxon>Streptophyta</taxon>
        <taxon>Embryophyta</taxon>
        <taxon>Tracheophyta</taxon>
        <taxon>Spermatophyta</taxon>
        <taxon>Magnoliopsida</taxon>
        <taxon>eudicotyledons</taxon>
        <taxon>Gunneridae</taxon>
        <taxon>Pentapetalae</taxon>
        <taxon>rosids</taxon>
        <taxon>malvids</taxon>
        <taxon>Brassicales</taxon>
        <taxon>Brassicaceae</taxon>
        <taxon>Thlaspideae</taxon>
        <taxon>Thlaspi</taxon>
    </lineage>
</organism>
<keyword evidence="6" id="KW-0067">ATP-binding</keyword>
<dbReference type="PROSITE" id="PS51153">
    <property type="entry name" value="RPW8"/>
    <property type="match status" value="1"/>
</dbReference>
<dbReference type="InterPro" id="IPR002182">
    <property type="entry name" value="NB-ARC"/>
</dbReference>
<dbReference type="Gene3D" id="3.40.50.300">
    <property type="entry name" value="P-loop containing nucleotide triphosphate hydrolases"/>
    <property type="match status" value="1"/>
</dbReference>
<keyword evidence="5" id="KW-0611">Plant defense</keyword>
<dbReference type="AlphaFoldDB" id="A0AAU9SW32"/>
<dbReference type="Pfam" id="PF23598">
    <property type="entry name" value="LRR_14"/>
    <property type="match status" value="1"/>
</dbReference>
<dbReference type="InterPro" id="IPR042197">
    <property type="entry name" value="Apaf_helical"/>
</dbReference>
<dbReference type="FunFam" id="1.10.10.10:FF:001043">
    <property type="entry name" value="Probable disease resistance protein At4g33300"/>
    <property type="match status" value="1"/>
</dbReference>
<evidence type="ECO:0000256" key="3">
    <source>
        <dbReference type="ARBA" id="ARBA00022737"/>
    </source>
</evidence>
<dbReference type="Pfam" id="PF00931">
    <property type="entry name" value="NB-ARC"/>
    <property type="match status" value="1"/>
</dbReference>
<evidence type="ECO:0000256" key="1">
    <source>
        <dbReference type="ARBA" id="ARBA00008894"/>
    </source>
</evidence>
<sequence>DDVALLSSLLKIAKSQSFSIGSPATLTKWVPRFLLLLVTCLLHSAIGTFLPPLTNYLLSDSDSHRPTPTWLNLSAAKLKALRCRGVAQNLATMIEGVQPTIKEILYSGVEVSSHRQVQLRMFSETLDKCRKLTDKVLKCHRWNMVRQLYHVKKMEDLEKKISSFIQSMPLHILADVHHLRADSEVRLDRIDRSFNSLNEKLGSMKIRGGELMREAMKTAEATMETVIEGDLGNLGVGLDLGKRKVKEMMFNLKDEARLIGISGMSGSGKTTLAKELARDEDVLGHFGHRVLFLTVSQSPNLEELRAHIWGFLTGFEARFGATPQASIGQLQKLVILDDVWTRESLDQLMFKIPGTTTLVVSRSKLADPGATYDVELLNEIEATSLFCLSAFDQKSVPLGFSKDLVKQVVKECKGLPLALKVVGASLKGRPDKYWEGAVNRLSRGEPADETHESRVFAQIEATLETLDLKTRECFLDMGAFPEDKKIPLDVIINMWVEMHGLEDATAFAVLVDLSNRNLLTLVKDPRFGAMYTSYYDIFVTQHDVLRDLAIHLSNRGIVNRRERLLMPKRESVFPREWERKNDEPFNARVVSIHTGKNSLYNDLLINWFEEMTEMDWCDMELPKAEVLILNFTSDNYVLPPFIAKMSRLRALVIINNSMSPARLHDFSTFTNLAKLRSLWLERVHVPELSTCTVPLRNLHKMSLILCKINDSFDQTAVDMAQVFPKLSDLTIDHCDDLVELPSTVCGITSLNSISITNCPRISELPKNLSKLKALQLLRLYACPELKSLPVEICELPRLKYLDISQCVSLSSVPEEIGKLRTLEKIDMRECSLSSVPSSAVSLTSLRHVICDIESLWMWEDVEKAVPGLRVEAAEKSFSLDWLDE</sequence>
<dbReference type="PANTHER" id="PTHR36766:SF25">
    <property type="entry name" value="DISEASE RESISTANCE PROTEIN ADR1"/>
    <property type="match status" value="1"/>
</dbReference>
<dbReference type="CDD" id="cd00267">
    <property type="entry name" value="ABC_ATPase"/>
    <property type="match status" value="1"/>
</dbReference>
<name>A0AAU9SW32_THLAR</name>
<protein>
    <recommendedName>
        <fullName evidence="7">RPW8 domain-containing protein</fullName>
    </recommendedName>
</protein>
<dbReference type="PANTHER" id="PTHR36766">
    <property type="entry name" value="PLANT BROAD-SPECTRUM MILDEW RESISTANCE PROTEIN RPW8"/>
    <property type="match status" value="1"/>
</dbReference>
<feature type="non-terminal residue" evidence="8">
    <location>
        <position position="1"/>
    </location>
</feature>